<dbReference type="GO" id="GO:0003677">
    <property type="term" value="F:DNA binding"/>
    <property type="evidence" value="ECO:0007669"/>
    <property type="project" value="UniProtKB-KW"/>
</dbReference>
<dbReference type="EMBL" id="BK014723">
    <property type="protein sequence ID" value="DAD55343.1"/>
    <property type="molecule type" value="Genomic_DNA"/>
</dbReference>
<organism evidence="1">
    <name type="scientific">Podoviridae sp. ct5O42</name>
    <dbReference type="NCBI Taxonomy" id="2826084"/>
    <lineage>
        <taxon>Viruses</taxon>
        <taxon>Duplodnaviria</taxon>
        <taxon>Heunggongvirae</taxon>
        <taxon>Uroviricota</taxon>
        <taxon>Caudoviricetes</taxon>
    </lineage>
</organism>
<accession>A0A8D9PDT2</accession>
<proteinExistence type="predicted"/>
<reference evidence="1" key="1">
    <citation type="journal article" date="2021" name="Proc. Natl. Acad. Sci. U.S.A.">
        <title>A Catalog of Tens of Thousands of Viruses from Human Metagenomes Reveals Hidden Associations with Chronic Diseases.</title>
        <authorList>
            <person name="Tisza M.J."/>
            <person name="Buck C.B."/>
        </authorList>
    </citation>
    <scope>NUCLEOTIDE SEQUENCE</scope>
    <source>
        <strain evidence="1">Ct5O42</strain>
    </source>
</reference>
<keyword evidence="1" id="KW-0238">DNA-binding</keyword>
<sequence length="132" mass="14415">MAARLTDRQKKKILADYLESGSYRATARKNNVNPTTVKRVVEASDDFEQKAAEKKAQNTADILAYMESQRDVVCQIIGNGLAVLNDPAKLAEATPSQITTAIGTLIDKWTMMNKAADNGESGVVLMPEVKDE</sequence>
<protein>
    <submittedName>
        <fullName evidence="1">Brinker DNA-binding domain protein</fullName>
    </submittedName>
</protein>
<evidence type="ECO:0000313" key="1">
    <source>
        <dbReference type="EMBL" id="DAD55343.1"/>
    </source>
</evidence>
<name>A0A8D9PDT2_9CAUD</name>